<sequence>MGLSNLQGTHAFIEYYGERKTKKYSCKNCKNYFDGVCKAKNITIDYGDNSGKYCSWFDPINSISKSENTEKKKNNTKREAKGTSSNVTTALYINGKIQKEHKIKKDVVEIGCKVTLQELQSANDEYEFEIREDTSKELKDLILNHGKGYKFKYRNIMYRIKSIKFTEEK</sequence>
<protein>
    <submittedName>
        <fullName evidence="1">Uncharacterized protein</fullName>
    </submittedName>
</protein>
<evidence type="ECO:0000313" key="1">
    <source>
        <dbReference type="EMBL" id="QGU95452.1"/>
    </source>
</evidence>
<gene>
    <name evidence="1" type="ORF">GOM49_10445</name>
</gene>
<dbReference type="EMBL" id="CP046522">
    <property type="protein sequence ID" value="QGU95452.1"/>
    <property type="molecule type" value="Genomic_DNA"/>
</dbReference>
<organism evidence="1 2">
    <name type="scientific">Clostridium bovifaecis</name>
    <dbReference type="NCBI Taxonomy" id="2184719"/>
    <lineage>
        <taxon>Bacteria</taxon>
        <taxon>Bacillati</taxon>
        <taxon>Bacillota</taxon>
        <taxon>Clostridia</taxon>
        <taxon>Eubacteriales</taxon>
        <taxon>Clostridiaceae</taxon>
        <taxon>Clostridium</taxon>
    </lineage>
</organism>
<evidence type="ECO:0000313" key="2">
    <source>
        <dbReference type="Proteomes" id="UP000422764"/>
    </source>
</evidence>
<reference evidence="1 2" key="1">
    <citation type="submission" date="2019-12" db="EMBL/GenBank/DDBJ databases">
        <title>Genome sequenceing of Clostridium bovifaecis.</title>
        <authorList>
            <person name="Yao Y."/>
        </authorList>
    </citation>
    <scope>NUCLEOTIDE SEQUENCE [LARGE SCALE GENOMIC DNA]</scope>
    <source>
        <strain evidence="1 2">BXX</strain>
    </source>
</reference>
<keyword evidence="2" id="KW-1185">Reference proteome</keyword>
<name>A0A6I6EP25_9CLOT</name>
<proteinExistence type="predicted"/>
<dbReference type="AlphaFoldDB" id="A0A6I6EP25"/>
<accession>A0A6I6EP25</accession>
<dbReference type="Proteomes" id="UP000422764">
    <property type="component" value="Chromosome"/>
</dbReference>